<evidence type="ECO:0000256" key="5">
    <source>
        <dbReference type="ARBA" id="ARBA00023136"/>
    </source>
</evidence>
<feature type="transmembrane region" description="Helical" evidence="6">
    <location>
        <begin position="350"/>
        <end position="369"/>
    </location>
</feature>
<accession>A0A7W9TQE8</accession>
<dbReference type="Pfam" id="PF03739">
    <property type="entry name" value="LptF_LptG"/>
    <property type="match status" value="1"/>
</dbReference>
<feature type="transmembrane region" description="Helical" evidence="6">
    <location>
        <begin position="12"/>
        <end position="33"/>
    </location>
</feature>
<comment type="subcellular location">
    <subcellularLocation>
        <location evidence="1">Cell membrane</location>
        <topology evidence="1">Multi-pass membrane protein</topology>
    </subcellularLocation>
</comment>
<comment type="caution">
    <text evidence="7">The sequence shown here is derived from an EMBL/GenBank/DDBJ whole genome shotgun (WGS) entry which is preliminary data.</text>
</comment>
<dbReference type="PANTHER" id="PTHR33529">
    <property type="entry name" value="SLR0882 PROTEIN-RELATED"/>
    <property type="match status" value="1"/>
</dbReference>
<gene>
    <name evidence="7" type="ORF">HNR28_002688</name>
</gene>
<evidence type="ECO:0000313" key="7">
    <source>
        <dbReference type="EMBL" id="MBB6084641.1"/>
    </source>
</evidence>
<feature type="transmembrane region" description="Helical" evidence="6">
    <location>
        <begin position="291"/>
        <end position="310"/>
    </location>
</feature>
<dbReference type="Proteomes" id="UP000541136">
    <property type="component" value="Unassembled WGS sequence"/>
</dbReference>
<dbReference type="GO" id="GO:0055085">
    <property type="term" value="P:transmembrane transport"/>
    <property type="evidence" value="ECO:0007669"/>
    <property type="project" value="InterPro"/>
</dbReference>
<dbReference type="RefSeq" id="WP_151025211.1">
    <property type="nucleotide sequence ID" value="NZ_JACHIB010000016.1"/>
</dbReference>
<organism evidence="7 8">
    <name type="scientific">Castellaniella defragrans</name>
    <name type="common">Alcaligenes defragrans</name>
    <dbReference type="NCBI Taxonomy" id="75697"/>
    <lineage>
        <taxon>Bacteria</taxon>
        <taxon>Pseudomonadati</taxon>
        <taxon>Pseudomonadota</taxon>
        <taxon>Betaproteobacteria</taxon>
        <taxon>Burkholderiales</taxon>
        <taxon>Alcaligenaceae</taxon>
        <taxon>Castellaniella</taxon>
    </lineage>
</organism>
<dbReference type="InterPro" id="IPR030923">
    <property type="entry name" value="LptG"/>
</dbReference>
<dbReference type="InterPro" id="IPR005495">
    <property type="entry name" value="LptG/LptF_permease"/>
</dbReference>
<evidence type="ECO:0000256" key="6">
    <source>
        <dbReference type="SAM" id="Phobius"/>
    </source>
</evidence>
<evidence type="ECO:0000256" key="1">
    <source>
        <dbReference type="ARBA" id="ARBA00004651"/>
    </source>
</evidence>
<evidence type="ECO:0000256" key="2">
    <source>
        <dbReference type="ARBA" id="ARBA00022475"/>
    </source>
</evidence>
<keyword evidence="4 6" id="KW-1133">Transmembrane helix</keyword>
<reference evidence="7 8" key="1">
    <citation type="submission" date="2020-08" db="EMBL/GenBank/DDBJ databases">
        <title>Genomic Encyclopedia of Type Strains, Phase IV (KMG-IV): sequencing the most valuable type-strain genomes for metagenomic binning, comparative biology and taxonomic classification.</title>
        <authorList>
            <person name="Goeker M."/>
        </authorList>
    </citation>
    <scope>NUCLEOTIDE SEQUENCE [LARGE SCALE GENOMIC DNA]</scope>
    <source>
        <strain evidence="7 8">DSM 12141</strain>
    </source>
</reference>
<keyword evidence="5 6" id="KW-0472">Membrane</keyword>
<name>A0A7W9TQE8_CASDE</name>
<keyword evidence="3 6" id="KW-0812">Transmembrane</keyword>
<feature type="transmembrane region" description="Helical" evidence="6">
    <location>
        <begin position="317"/>
        <end position="338"/>
    </location>
</feature>
<feature type="transmembrane region" description="Helical" evidence="6">
    <location>
        <begin position="60"/>
        <end position="80"/>
    </location>
</feature>
<dbReference type="AlphaFoldDB" id="A0A7W9TQE8"/>
<dbReference type="GO" id="GO:0043190">
    <property type="term" value="C:ATP-binding cassette (ABC) transporter complex"/>
    <property type="evidence" value="ECO:0007669"/>
    <property type="project" value="InterPro"/>
</dbReference>
<feature type="transmembrane region" description="Helical" evidence="6">
    <location>
        <begin position="101"/>
        <end position="120"/>
    </location>
</feature>
<protein>
    <submittedName>
        <fullName evidence="7">Lipopolysaccharide export system permease protein</fullName>
    </submittedName>
</protein>
<dbReference type="PANTHER" id="PTHR33529:SF2">
    <property type="entry name" value="LIPOPOLYSACCHARIDE EXPORT SYSTEM PERMEASE PROTEIN LPTG"/>
    <property type="match status" value="1"/>
</dbReference>
<dbReference type="NCBIfam" id="TIGR04408">
    <property type="entry name" value="LptG_lptG"/>
    <property type="match status" value="1"/>
</dbReference>
<evidence type="ECO:0000256" key="3">
    <source>
        <dbReference type="ARBA" id="ARBA00022692"/>
    </source>
</evidence>
<proteinExistence type="predicted"/>
<dbReference type="GO" id="GO:0015920">
    <property type="term" value="P:lipopolysaccharide transport"/>
    <property type="evidence" value="ECO:0007669"/>
    <property type="project" value="TreeGrafter"/>
</dbReference>
<keyword evidence="2" id="KW-1003">Cell membrane</keyword>
<evidence type="ECO:0000256" key="4">
    <source>
        <dbReference type="ARBA" id="ARBA00022989"/>
    </source>
</evidence>
<sequence length="391" mass="42964">MRTARRYIAREIYRSTAVVLVALVGLFMFFALIEGLDKVGQRLTLLNLFYLQALDVPNHLYELLPIGLLIGAVLALAGLAQRNELTILRASGVSGMRLLAALWLITIPLVLGAFVLSEFITPAAELRGSESRLALLGRTDGGRLSSGYWFKEADDRGGTRIINIGQLSGKGRVDDVMLYEFAGDGALRATVQAAAGQFEQGRLVLRDLTETRIHPQSADALADARIPAAPISELVHLDQRVVPTSLTPERLIARILTPERMAISDLLDYIRYLKQNQLQTDRQEVALWRKIAYPFTLLVMVTIAAPIGFMQTRRGGVGIKVFAGIILGVGFFMLNQLALNAGMLGDWPPWATALVPSLAGQAAALLALLGMEHRHPLSMWLRQRRLQRSPA</sequence>
<evidence type="ECO:0000313" key="8">
    <source>
        <dbReference type="Proteomes" id="UP000541136"/>
    </source>
</evidence>
<dbReference type="EMBL" id="JACHIB010000016">
    <property type="protein sequence ID" value="MBB6084641.1"/>
    <property type="molecule type" value="Genomic_DNA"/>
</dbReference>